<dbReference type="PANTHER" id="PTHR33930">
    <property type="entry name" value="ALKYL HYDROPEROXIDE REDUCTASE AHPD"/>
    <property type="match status" value="1"/>
</dbReference>
<dbReference type="Pfam" id="PF02627">
    <property type="entry name" value="CMD"/>
    <property type="match status" value="1"/>
</dbReference>
<dbReference type="PANTHER" id="PTHR33930:SF2">
    <property type="entry name" value="BLR3452 PROTEIN"/>
    <property type="match status" value="1"/>
</dbReference>
<dbReference type="Proteomes" id="UP001652564">
    <property type="component" value="Unassembled WGS sequence"/>
</dbReference>
<evidence type="ECO:0000256" key="1">
    <source>
        <dbReference type="SAM" id="SignalP"/>
    </source>
</evidence>
<accession>A0ABT2ZKS9</accession>
<proteinExistence type="predicted"/>
<sequence>MPRIKSHIVSLSFVALTAVLPGQSRAQDAAQAAAQAARDEIAATFGAVPTFINQVPDAALPGLWTELKMLEMSDETALDLKTKALISLAVASTIPCDYCIWMDTNTARQAGATDQEIGEAVALAGMTRNWSTIFHGLQVDFATFRKELGGS</sequence>
<dbReference type="InterPro" id="IPR003779">
    <property type="entry name" value="CMD-like"/>
</dbReference>
<dbReference type="NCBIfam" id="TIGR00778">
    <property type="entry name" value="ahpD_dom"/>
    <property type="match status" value="1"/>
</dbReference>
<keyword evidence="4" id="KW-1185">Reference proteome</keyword>
<feature type="domain" description="Carboxymuconolactone decarboxylase-like" evidence="2">
    <location>
        <begin position="61"/>
        <end position="138"/>
    </location>
</feature>
<feature type="chain" id="PRO_5047057008" evidence="1">
    <location>
        <begin position="27"/>
        <end position="151"/>
    </location>
</feature>
<dbReference type="InterPro" id="IPR029032">
    <property type="entry name" value="AhpD-like"/>
</dbReference>
<protein>
    <submittedName>
        <fullName evidence="3">Carboxymuconolactone decarboxylase family protein</fullName>
    </submittedName>
</protein>
<feature type="signal peptide" evidence="1">
    <location>
        <begin position="1"/>
        <end position="26"/>
    </location>
</feature>
<keyword evidence="1" id="KW-0732">Signal</keyword>
<gene>
    <name evidence="3" type="ORF">OEZ71_05440</name>
</gene>
<evidence type="ECO:0000313" key="3">
    <source>
        <dbReference type="EMBL" id="MCV2871733.1"/>
    </source>
</evidence>
<organism evidence="3 4">
    <name type="scientific">Albidovulum litorale</name>
    <dbReference type="NCBI Taxonomy" id="2984134"/>
    <lineage>
        <taxon>Bacteria</taxon>
        <taxon>Pseudomonadati</taxon>
        <taxon>Pseudomonadota</taxon>
        <taxon>Alphaproteobacteria</taxon>
        <taxon>Rhodobacterales</taxon>
        <taxon>Paracoccaceae</taxon>
        <taxon>Albidovulum</taxon>
    </lineage>
</organism>
<dbReference type="Gene3D" id="1.20.1290.10">
    <property type="entry name" value="AhpD-like"/>
    <property type="match status" value="1"/>
</dbReference>
<dbReference type="InterPro" id="IPR004675">
    <property type="entry name" value="AhpD_core"/>
</dbReference>
<dbReference type="SUPFAM" id="SSF69118">
    <property type="entry name" value="AhpD-like"/>
    <property type="match status" value="1"/>
</dbReference>
<comment type="caution">
    <text evidence="3">The sequence shown here is derived from an EMBL/GenBank/DDBJ whole genome shotgun (WGS) entry which is preliminary data.</text>
</comment>
<dbReference type="EMBL" id="JAOWKZ010000001">
    <property type="protein sequence ID" value="MCV2871733.1"/>
    <property type="molecule type" value="Genomic_DNA"/>
</dbReference>
<evidence type="ECO:0000259" key="2">
    <source>
        <dbReference type="Pfam" id="PF02627"/>
    </source>
</evidence>
<name>A0ABT2ZKS9_9RHOB</name>
<reference evidence="3 4" key="1">
    <citation type="submission" date="2022-10" db="EMBL/GenBank/DDBJ databases">
        <title>Defluviimonas sp. nov., isolated from ocean surface sediments.</title>
        <authorList>
            <person name="He W."/>
            <person name="Wang L."/>
            <person name="Zhang D.-F."/>
        </authorList>
    </citation>
    <scope>NUCLEOTIDE SEQUENCE [LARGE SCALE GENOMIC DNA]</scope>
    <source>
        <strain evidence="3 4">WL0050</strain>
    </source>
</reference>
<dbReference type="RefSeq" id="WP_263738896.1">
    <property type="nucleotide sequence ID" value="NZ_JAOWKZ010000001.1"/>
</dbReference>
<evidence type="ECO:0000313" key="4">
    <source>
        <dbReference type="Proteomes" id="UP001652564"/>
    </source>
</evidence>